<dbReference type="InParanoid" id="F6HTL7"/>
<sequence>MPGDVNPVVCLLLEHEAFSKGRCNLEAKSKNEVSKVKIKLQTFFNKLVEENQTQTKVSFIHLQS</sequence>
<dbReference type="PaxDb" id="29760-VIT_03s0017g01540.t01"/>
<proteinExistence type="predicted"/>
<reference evidence="2" key="1">
    <citation type="journal article" date="2007" name="Nature">
        <title>The grapevine genome sequence suggests ancestral hexaploidization in major angiosperm phyla.</title>
        <authorList>
            <consortium name="The French-Italian Public Consortium for Grapevine Genome Characterization."/>
            <person name="Jaillon O."/>
            <person name="Aury J.-M."/>
            <person name="Noel B."/>
            <person name="Policriti A."/>
            <person name="Clepet C."/>
            <person name="Casagrande A."/>
            <person name="Choisne N."/>
            <person name="Aubourg S."/>
            <person name="Vitulo N."/>
            <person name="Jubin C."/>
            <person name="Vezzi A."/>
            <person name="Legeai F."/>
            <person name="Hugueney P."/>
            <person name="Dasilva C."/>
            <person name="Horner D."/>
            <person name="Mica E."/>
            <person name="Jublot D."/>
            <person name="Poulain J."/>
            <person name="Bruyere C."/>
            <person name="Billault A."/>
            <person name="Segurens B."/>
            <person name="Gouyvenoux M."/>
            <person name="Ugarte E."/>
            <person name="Cattonaro F."/>
            <person name="Anthouard V."/>
            <person name="Vico V."/>
            <person name="Del Fabbro C."/>
            <person name="Alaux M."/>
            <person name="Di Gaspero G."/>
            <person name="Dumas V."/>
            <person name="Felice N."/>
            <person name="Paillard S."/>
            <person name="Juman I."/>
            <person name="Moroldo M."/>
            <person name="Scalabrin S."/>
            <person name="Canaguier A."/>
            <person name="Le Clainche I."/>
            <person name="Malacrida G."/>
            <person name="Durand E."/>
            <person name="Pesole G."/>
            <person name="Laucou V."/>
            <person name="Chatelet P."/>
            <person name="Merdinoglu D."/>
            <person name="Delledonne M."/>
            <person name="Pezzotti M."/>
            <person name="Lecharny A."/>
            <person name="Scarpelli C."/>
            <person name="Artiguenave F."/>
            <person name="Pe M.E."/>
            <person name="Valle G."/>
            <person name="Morgante M."/>
            <person name="Caboche M."/>
            <person name="Adam-Blondon A.-F."/>
            <person name="Weissenbach J."/>
            <person name="Quetier F."/>
            <person name="Wincker P."/>
        </authorList>
    </citation>
    <scope>NUCLEOTIDE SEQUENCE [LARGE SCALE GENOMIC DNA]</scope>
    <source>
        <strain evidence="2">cv. Pinot noir / PN40024</strain>
    </source>
</reference>
<protein>
    <submittedName>
        <fullName evidence="1">Uncharacterized protein</fullName>
    </submittedName>
</protein>
<dbReference type="Proteomes" id="UP000009183">
    <property type="component" value="Chromosome 3"/>
</dbReference>
<gene>
    <name evidence="1" type="ordered locus">VIT_03s0017g01540</name>
</gene>
<name>F6HTL7_VITVI</name>
<keyword evidence="2" id="KW-1185">Reference proteome</keyword>
<accession>F6HTL7</accession>
<dbReference type="EMBL" id="FN596248">
    <property type="protein sequence ID" value="CCB58027.1"/>
    <property type="molecule type" value="Genomic_DNA"/>
</dbReference>
<evidence type="ECO:0000313" key="2">
    <source>
        <dbReference type="Proteomes" id="UP000009183"/>
    </source>
</evidence>
<evidence type="ECO:0000313" key="1">
    <source>
        <dbReference type="EMBL" id="CCB58027.1"/>
    </source>
</evidence>
<dbReference type="HOGENOM" id="CLU_2872223_0_0_1"/>
<dbReference type="AlphaFoldDB" id="F6HTL7"/>
<organism evidence="1 2">
    <name type="scientific">Vitis vinifera</name>
    <name type="common">Grape</name>
    <dbReference type="NCBI Taxonomy" id="29760"/>
    <lineage>
        <taxon>Eukaryota</taxon>
        <taxon>Viridiplantae</taxon>
        <taxon>Streptophyta</taxon>
        <taxon>Embryophyta</taxon>
        <taxon>Tracheophyta</taxon>
        <taxon>Spermatophyta</taxon>
        <taxon>Magnoliopsida</taxon>
        <taxon>eudicotyledons</taxon>
        <taxon>Gunneridae</taxon>
        <taxon>Pentapetalae</taxon>
        <taxon>rosids</taxon>
        <taxon>Vitales</taxon>
        <taxon>Vitaceae</taxon>
        <taxon>Viteae</taxon>
        <taxon>Vitis</taxon>
    </lineage>
</organism>